<dbReference type="STRING" id="573413.Spirs_3968"/>
<dbReference type="InterPro" id="IPR014710">
    <property type="entry name" value="RmlC-like_jellyroll"/>
</dbReference>
<dbReference type="OrthoDB" id="9811153at2"/>
<keyword evidence="3" id="KW-1185">Reference proteome</keyword>
<evidence type="ECO:0000259" key="1">
    <source>
        <dbReference type="Pfam" id="PF07883"/>
    </source>
</evidence>
<dbReference type="KEGG" id="ssm:Spirs_3968"/>
<protein>
    <submittedName>
        <fullName evidence="2">Cupin 2 conserved barrel domain protein</fullName>
    </submittedName>
</protein>
<dbReference type="EMBL" id="CP002116">
    <property type="protein sequence ID" value="ADK83053.1"/>
    <property type="molecule type" value="Genomic_DNA"/>
</dbReference>
<reference evidence="2 3" key="1">
    <citation type="journal article" date="2010" name="Stand. Genomic Sci.">
        <title>Complete genome sequence of Spirochaeta smaragdinae type strain (SEBR 4228).</title>
        <authorList>
            <person name="Mavromatis K."/>
            <person name="Yasawong M."/>
            <person name="Chertkov O."/>
            <person name="Lapidus A."/>
            <person name="Lucas S."/>
            <person name="Nolan M."/>
            <person name="Del Rio T.G."/>
            <person name="Tice H."/>
            <person name="Cheng J.F."/>
            <person name="Pitluck S."/>
            <person name="Liolios K."/>
            <person name="Ivanova N."/>
            <person name="Tapia R."/>
            <person name="Han C."/>
            <person name="Bruce D."/>
            <person name="Goodwin L."/>
            <person name="Pati A."/>
            <person name="Chen A."/>
            <person name="Palaniappan K."/>
            <person name="Land M."/>
            <person name="Hauser L."/>
            <person name="Chang Y.J."/>
            <person name="Jeffries C.D."/>
            <person name="Detter J.C."/>
            <person name="Rohde M."/>
            <person name="Brambilla E."/>
            <person name="Spring S."/>
            <person name="Goker M."/>
            <person name="Sikorski J."/>
            <person name="Woyke T."/>
            <person name="Bristow J."/>
            <person name="Eisen J.A."/>
            <person name="Markowitz V."/>
            <person name="Hugenholtz P."/>
            <person name="Klenk H.P."/>
            <person name="Kyrpides N.C."/>
        </authorList>
    </citation>
    <scope>NUCLEOTIDE SEQUENCE [LARGE SCALE GENOMIC DNA]</scope>
    <source>
        <strain evidence="3">DSM 11293 / JCM 15392 / SEBR 4228</strain>
    </source>
</reference>
<dbReference type="CDD" id="cd02238">
    <property type="entry name" value="cupin_KdgF"/>
    <property type="match status" value="1"/>
</dbReference>
<feature type="domain" description="Cupin type-2" evidence="1">
    <location>
        <begin position="38"/>
        <end position="93"/>
    </location>
</feature>
<dbReference type="RefSeq" id="WP_013256510.1">
    <property type="nucleotide sequence ID" value="NC_014364.1"/>
</dbReference>
<dbReference type="AlphaFoldDB" id="E1R984"/>
<dbReference type="Proteomes" id="UP000002318">
    <property type="component" value="Chromosome"/>
</dbReference>
<sequence>MEERIAYATLDRAIPAAGPQGIVRRTLAWNKEAMTCHFLLEKGAVIPMHHHSAVQSGYVIRGKAKFMRGNGESFIGEAGTSYVFDPDEEHGVEVFEESEIIEFFTPSRPEYR</sequence>
<proteinExistence type="predicted"/>
<dbReference type="Pfam" id="PF07883">
    <property type="entry name" value="Cupin_2"/>
    <property type="match status" value="1"/>
</dbReference>
<dbReference type="SUPFAM" id="SSF51182">
    <property type="entry name" value="RmlC-like cupins"/>
    <property type="match status" value="1"/>
</dbReference>
<evidence type="ECO:0000313" key="2">
    <source>
        <dbReference type="EMBL" id="ADK83053.1"/>
    </source>
</evidence>
<accession>E1R984</accession>
<evidence type="ECO:0000313" key="3">
    <source>
        <dbReference type="Proteomes" id="UP000002318"/>
    </source>
</evidence>
<name>E1R984_SEDSS</name>
<dbReference type="Gene3D" id="2.60.120.10">
    <property type="entry name" value="Jelly Rolls"/>
    <property type="match status" value="1"/>
</dbReference>
<dbReference type="InterPro" id="IPR011051">
    <property type="entry name" value="RmlC_Cupin_sf"/>
</dbReference>
<gene>
    <name evidence="2" type="ordered locus">Spirs_3968</name>
</gene>
<dbReference type="InterPro" id="IPR013096">
    <property type="entry name" value="Cupin_2"/>
</dbReference>
<organism evidence="2 3">
    <name type="scientific">Sediminispirochaeta smaragdinae (strain DSM 11293 / JCM 15392 / SEBR 4228)</name>
    <name type="common">Spirochaeta smaragdinae</name>
    <dbReference type="NCBI Taxonomy" id="573413"/>
    <lineage>
        <taxon>Bacteria</taxon>
        <taxon>Pseudomonadati</taxon>
        <taxon>Spirochaetota</taxon>
        <taxon>Spirochaetia</taxon>
        <taxon>Spirochaetales</taxon>
        <taxon>Spirochaetaceae</taxon>
        <taxon>Sediminispirochaeta</taxon>
    </lineage>
</organism>
<dbReference type="eggNOG" id="COG1917">
    <property type="taxonomic scope" value="Bacteria"/>
</dbReference>
<dbReference type="HOGENOM" id="CLU_134269_1_1_12"/>